<dbReference type="InterPro" id="IPR032710">
    <property type="entry name" value="NTF2-like_dom_sf"/>
</dbReference>
<gene>
    <name evidence="4" type="ORF">AOQ84DRAFT_278959</name>
</gene>
<evidence type="ECO:0000313" key="4">
    <source>
        <dbReference type="EMBL" id="OCL15441.1"/>
    </source>
</evidence>
<keyword evidence="2" id="KW-0456">Lyase</keyword>
<comment type="similarity">
    <text evidence="1">Belongs to the scytalone dehydratase family.</text>
</comment>
<name>A0A8E2FEN4_9PEZI</name>
<dbReference type="Gene3D" id="3.10.450.50">
    <property type="match status" value="1"/>
</dbReference>
<dbReference type="Proteomes" id="UP000250140">
    <property type="component" value="Unassembled WGS sequence"/>
</dbReference>
<protein>
    <submittedName>
        <fullName evidence="4">Scytalone dehydratase</fullName>
    </submittedName>
</protein>
<feature type="non-terminal residue" evidence="4">
    <location>
        <position position="1"/>
    </location>
</feature>
<dbReference type="OrthoDB" id="3728618at2759"/>
<evidence type="ECO:0000256" key="1">
    <source>
        <dbReference type="ARBA" id="ARBA00008584"/>
    </source>
</evidence>
<proteinExistence type="inferred from homology"/>
<feature type="domain" description="Scytalone dehydratase-like" evidence="3">
    <location>
        <begin position="1"/>
        <end position="82"/>
    </location>
</feature>
<accession>A0A8E2FEN4</accession>
<evidence type="ECO:0000313" key="5">
    <source>
        <dbReference type="Proteomes" id="UP000250140"/>
    </source>
</evidence>
<evidence type="ECO:0000256" key="2">
    <source>
        <dbReference type="ARBA" id="ARBA00023239"/>
    </source>
</evidence>
<dbReference type="Pfam" id="PF02982">
    <property type="entry name" value="Scytalone_dh"/>
    <property type="match status" value="1"/>
</dbReference>
<dbReference type="EMBL" id="KV748448">
    <property type="protein sequence ID" value="OCL15441.1"/>
    <property type="molecule type" value="Genomic_DNA"/>
</dbReference>
<dbReference type="InterPro" id="IPR049884">
    <property type="entry name" value="Scytalone_dh"/>
</dbReference>
<reference evidence="4 5" key="1">
    <citation type="journal article" date="2016" name="Nat. Commun.">
        <title>Ectomycorrhizal ecology is imprinted in the genome of the dominant symbiotic fungus Cenococcum geophilum.</title>
        <authorList>
            <consortium name="DOE Joint Genome Institute"/>
            <person name="Peter M."/>
            <person name="Kohler A."/>
            <person name="Ohm R.A."/>
            <person name="Kuo A."/>
            <person name="Krutzmann J."/>
            <person name="Morin E."/>
            <person name="Arend M."/>
            <person name="Barry K.W."/>
            <person name="Binder M."/>
            <person name="Choi C."/>
            <person name="Clum A."/>
            <person name="Copeland A."/>
            <person name="Grisel N."/>
            <person name="Haridas S."/>
            <person name="Kipfer T."/>
            <person name="LaButti K."/>
            <person name="Lindquist E."/>
            <person name="Lipzen A."/>
            <person name="Maire R."/>
            <person name="Meier B."/>
            <person name="Mihaltcheva S."/>
            <person name="Molinier V."/>
            <person name="Murat C."/>
            <person name="Poggeler S."/>
            <person name="Quandt C.A."/>
            <person name="Sperisen C."/>
            <person name="Tritt A."/>
            <person name="Tisserant E."/>
            <person name="Crous P.W."/>
            <person name="Henrissat B."/>
            <person name="Nehls U."/>
            <person name="Egli S."/>
            <person name="Spatafora J.W."/>
            <person name="Grigoriev I.V."/>
            <person name="Martin F.M."/>
        </authorList>
    </citation>
    <scope>NUCLEOTIDE SEQUENCE [LARGE SCALE GENOMIC DNA]</scope>
    <source>
        <strain evidence="4 5">CBS 207.34</strain>
    </source>
</reference>
<organism evidence="4 5">
    <name type="scientific">Glonium stellatum</name>
    <dbReference type="NCBI Taxonomy" id="574774"/>
    <lineage>
        <taxon>Eukaryota</taxon>
        <taxon>Fungi</taxon>
        <taxon>Dikarya</taxon>
        <taxon>Ascomycota</taxon>
        <taxon>Pezizomycotina</taxon>
        <taxon>Dothideomycetes</taxon>
        <taxon>Pleosporomycetidae</taxon>
        <taxon>Gloniales</taxon>
        <taxon>Gloniaceae</taxon>
        <taxon>Glonium</taxon>
    </lineage>
</organism>
<dbReference type="AlphaFoldDB" id="A0A8E2FEN4"/>
<evidence type="ECO:0000259" key="3">
    <source>
        <dbReference type="Pfam" id="PF02982"/>
    </source>
</evidence>
<keyword evidence="5" id="KW-1185">Reference proteome</keyword>
<sequence length="85" mass="9890">HHISRSKFVKTSADEVTGYHQVRTEYKRYTSMDKKEIEATGQDLTMMLHFYKRIDGKWKLAGVKPTGRMSEFNFEKIFTAGSAKL</sequence>
<dbReference type="SUPFAM" id="SSF54427">
    <property type="entry name" value="NTF2-like"/>
    <property type="match status" value="1"/>
</dbReference>
<dbReference type="GO" id="GO:0016829">
    <property type="term" value="F:lyase activity"/>
    <property type="evidence" value="ECO:0007669"/>
    <property type="project" value="UniProtKB-KW"/>
</dbReference>